<gene>
    <name evidence="3" type="ORF">B0T16DRAFT_392934</name>
</gene>
<feature type="region of interest" description="Disordered" evidence="1">
    <location>
        <begin position="507"/>
        <end position="529"/>
    </location>
</feature>
<feature type="region of interest" description="Disordered" evidence="1">
    <location>
        <begin position="717"/>
        <end position="738"/>
    </location>
</feature>
<dbReference type="InterPro" id="IPR011009">
    <property type="entry name" value="Kinase-like_dom_sf"/>
</dbReference>
<evidence type="ECO:0000313" key="3">
    <source>
        <dbReference type="EMBL" id="KAK0644616.1"/>
    </source>
</evidence>
<sequence>MAPAAVRVVVDPQPFIEFAEFVAETGSSYTGHNIAGDPRTYVPWSLLRGYWSDVAIHRVLCAFVPRLVVNIDRVRTHYLRIFSTLVYAGQFATRHFEDLFVKLDLDDGWWPSRECPLSWLQQLDRKGFLKDFFAKISPHQWQFFPLPFTRHYLQRKSIYPEWILPIEAPRPIARARVSSVELITIHEEYNHLAPRALHPAKRCFVLKTYHRNNSKTICDNKLATYDGLRLDIGNKPHPSNLVQFFGSFSQPDSCSLLYEYLDGGDLERFFSNTAPPTTSGDKALFWTSLFKVLKGLESIHNLQFMSRKHGYEVMKFGIHGEIQPEKILLMRGSSGSPYDFEPKIADLRSHGREVNEQLFDNDGDQRYSAPEQAGVVGQITASTDIFSFATVLSDTATWVIGGLGEQMSYFNTRKAYHGLNVPEFRETGFAGCFHDGFAALPIVAQQHIMLKEQCQPLDKITPFVLDLVEKDMLIASTADRLGASEALGKFQQFMSRLSLHVDDGRASTNHDSGYGTGSKAGTTTDSHTPVRLDTDFDDIASVMTDNLPLGLSERAQNAYVSEFVHQILEAARRASYQDPQKSELIRMLPDLLRSFALRVAFAEATEEGRAVGIFTRQNKDRITKALRESLQPEVSRDDGAADDGSITSLAARLATANSVAAAYTGEPEMTFQEKVQEWSLADMDLDDKSESGESGDDKSDIEQDSYESLDNNLDDLSANYLDDVPDGKSDKNSDDNSNVAVEPVMDELDAARIKFAVNTTSFSWLLKVAMSRSRLDYSTADVLDSIQELASASMGRHRGNRALRSHQVEIRMAWDPRAFVQQQGLAGAHSLLTCITITGTAEKPQLLVCRDYLNQVWPVTGEAVLEAVAALVADDSTGHVARSLFDGLQLSLRLVDGGLQAECAGLFDSIVEVVQILAWLGSALRESSGPEIRCGTTHIRMDDKAPQRDSSVQFLLNFSDEKISSPHTAGPLDSGCWLTGILNNPVVARGFPTLLRPADAMGLETPLGIMALLVDTPFLTIFSNRAMLKGFNAAVFPTSYAESHVQWHFILNMDASRLRYSDERMTRSPECVAAQMTASMGTSRHFLGWTSATMYNIGSPFANYDIGWSSPEFVGPGCALEKIIISGGPGFLSVGAECSVGRKDKSPVIKRYTGYFESLGGLSSAYIVLYDIRDHRAWLSNGVHTLLHLIRASLREDQKGDFSDECLLNHLDLGEVAGMEATSPKAAIRFFKNRRNLEQPVFPGLDEVHTEHTTVVGGQTTTTHYRTNTTVRLKDRVSQIMEVLWQLIDHQATLEIPAVPIRLPRNKLEGYRFMEVATRRAMTPRVVYLDTFNGAGKSWVDFTRALRAVVLFGEGFGDLLSAKQTATSGASSCTRWNTVPTGRDYLAVGGHDLTRILLQEGSAESNPLKLAPGVYWTPSTSAFECTCNSHSGLVPRLQRRCDRVQILLPGKLARTLNPSKPAALQTPLNADCALIFGKSNTFPWKWPDLGDPKPEDFSENTASSGNLPSDTSSSRLSSFSPSTSGQSQVTSSVATSATTPTTAMSSQNNTQDTPGNQVTPSMTETEQAAFKSKKGLRKVWTSLTRR</sequence>
<reference evidence="3" key="1">
    <citation type="submission" date="2023-06" db="EMBL/GenBank/DDBJ databases">
        <title>Genome-scale phylogeny and comparative genomics of the fungal order Sordariales.</title>
        <authorList>
            <consortium name="Lawrence Berkeley National Laboratory"/>
            <person name="Hensen N."/>
            <person name="Bonometti L."/>
            <person name="Westerberg I."/>
            <person name="Brannstrom I.O."/>
            <person name="Guillou S."/>
            <person name="Cros-Aarteil S."/>
            <person name="Calhoun S."/>
            <person name="Haridas S."/>
            <person name="Kuo A."/>
            <person name="Mondo S."/>
            <person name="Pangilinan J."/>
            <person name="Riley R."/>
            <person name="Labutti K."/>
            <person name="Andreopoulos B."/>
            <person name="Lipzen A."/>
            <person name="Chen C."/>
            <person name="Yanf M."/>
            <person name="Daum C."/>
            <person name="Ng V."/>
            <person name="Clum A."/>
            <person name="Steindorff A."/>
            <person name="Ohm R."/>
            <person name="Martin F."/>
            <person name="Silar P."/>
            <person name="Natvig D."/>
            <person name="Lalanne C."/>
            <person name="Gautier V."/>
            <person name="Ament-Velasquez S.L."/>
            <person name="Kruys A."/>
            <person name="Hutchinson M.I."/>
            <person name="Powell A.J."/>
            <person name="Barry K."/>
            <person name="Miller A.N."/>
            <person name="Grigoriev I.V."/>
            <person name="Debuchy R."/>
            <person name="Gladieux P."/>
            <person name="Thoren M.H."/>
            <person name="Johannesson H."/>
        </authorList>
    </citation>
    <scope>NUCLEOTIDE SEQUENCE</scope>
    <source>
        <strain evidence="3">SMH2532-1</strain>
    </source>
</reference>
<accession>A0AA40CMP1</accession>
<evidence type="ECO:0000259" key="2">
    <source>
        <dbReference type="PROSITE" id="PS50011"/>
    </source>
</evidence>
<dbReference type="InterPro" id="IPR000719">
    <property type="entry name" value="Prot_kinase_dom"/>
</dbReference>
<evidence type="ECO:0000256" key="1">
    <source>
        <dbReference type="SAM" id="MobiDB-lite"/>
    </source>
</evidence>
<feature type="compositionally biased region" description="Polar residues" evidence="1">
    <location>
        <begin position="1548"/>
        <end position="1566"/>
    </location>
</feature>
<dbReference type="Gene3D" id="1.10.510.10">
    <property type="entry name" value="Transferase(Phosphotransferase) domain 1"/>
    <property type="match status" value="1"/>
</dbReference>
<keyword evidence="4" id="KW-1185">Reference proteome</keyword>
<dbReference type="Proteomes" id="UP001174936">
    <property type="component" value="Unassembled WGS sequence"/>
</dbReference>
<dbReference type="EMBL" id="JAULSV010000005">
    <property type="protein sequence ID" value="KAK0644616.1"/>
    <property type="molecule type" value="Genomic_DNA"/>
</dbReference>
<name>A0AA40CMP1_9PEZI</name>
<feature type="compositionally biased region" description="Low complexity" evidence="1">
    <location>
        <begin position="1507"/>
        <end position="1547"/>
    </location>
</feature>
<dbReference type="GO" id="GO:0005524">
    <property type="term" value="F:ATP binding"/>
    <property type="evidence" value="ECO:0007669"/>
    <property type="project" value="InterPro"/>
</dbReference>
<organism evidence="3 4">
    <name type="scientific">Cercophora newfieldiana</name>
    <dbReference type="NCBI Taxonomy" id="92897"/>
    <lineage>
        <taxon>Eukaryota</taxon>
        <taxon>Fungi</taxon>
        <taxon>Dikarya</taxon>
        <taxon>Ascomycota</taxon>
        <taxon>Pezizomycotina</taxon>
        <taxon>Sordariomycetes</taxon>
        <taxon>Sordariomycetidae</taxon>
        <taxon>Sordariales</taxon>
        <taxon>Lasiosphaeriaceae</taxon>
        <taxon>Cercophora</taxon>
    </lineage>
</organism>
<evidence type="ECO:0000313" key="4">
    <source>
        <dbReference type="Proteomes" id="UP001174936"/>
    </source>
</evidence>
<feature type="compositionally biased region" description="Basic and acidic residues" evidence="1">
    <location>
        <begin position="725"/>
        <end position="734"/>
    </location>
</feature>
<protein>
    <recommendedName>
        <fullName evidence="2">Protein kinase domain-containing protein</fullName>
    </recommendedName>
</protein>
<feature type="region of interest" description="Disordered" evidence="1">
    <location>
        <begin position="1486"/>
        <end position="1586"/>
    </location>
</feature>
<dbReference type="PROSITE" id="PS50011">
    <property type="entry name" value="PROTEIN_KINASE_DOM"/>
    <property type="match status" value="1"/>
</dbReference>
<comment type="caution">
    <text evidence="3">The sequence shown here is derived from an EMBL/GenBank/DDBJ whole genome shotgun (WGS) entry which is preliminary data.</text>
</comment>
<dbReference type="SUPFAM" id="SSF56112">
    <property type="entry name" value="Protein kinase-like (PK-like)"/>
    <property type="match status" value="1"/>
</dbReference>
<feature type="domain" description="Protein kinase" evidence="2">
    <location>
        <begin position="166"/>
        <end position="494"/>
    </location>
</feature>
<dbReference type="GO" id="GO:0004672">
    <property type="term" value="F:protein kinase activity"/>
    <property type="evidence" value="ECO:0007669"/>
    <property type="project" value="InterPro"/>
</dbReference>
<proteinExistence type="predicted"/>